<keyword evidence="6" id="KW-0732">Signal</keyword>
<proteinExistence type="inferred from homology"/>
<dbReference type="PROSITE" id="PS00560">
    <property type="entry name" value="CARBOXYPEPT_SER_HIS"/>
    <property type="match status" value="1"/>
</dbReference>
<dbReference type="InterPro" id="IPR018202">
    <property type="entry name" value="Ser_caboxypep_ser_AS"/>
</dbReference>
<evidence type="ECO:0000313" key="7">
    <source>
        <dbReference type="EMBL" id="KAK3381390.1"/>
    </source>
</evidence>
<accession>A0AAE0NH65</accession>
<feature type="chain" id="PRO_5041779328" description="Carboxypeptidase" evidence="6">
    <location>
        <begin position="22"/>
        <end position="586"/>
    </location>
</feature>
<evidence type="ECO:0000256" key="5">
    <source>
        <dbReference type="ARBA" id="ARBA00023180"/>
    </source>
</evidence>
<dbReference type="Gene3D" id="3.40.50.1820">
    <property type="entry name" value="alpha/beta hydrolase"/>
    <property type="match status" value="2"/>
</dbReference>
<keyword evidence="4 6" id="KW-0378">Hydrolase</keyword>
<dbReference type="PROSITE" id="PS00131">
    <property type="entry name" value="CARBOXYPEPT_SER_SER"/>
    <property type="match status" value="1"/>
</dbReference>
<keyword evidence="3 6" id="KW-0645">Protease</keyword>
<dbReference type="PANTHER" id="PTHR11802">
    <property type="entry name" value="SERINE PROTEASE FAMILY S10 SERINE CARBOXYPEPTIDASE"/>
    <property type="match status" value="1"/>
</dbReference>
<organism evidence="7 8">
    <name type="scientific">Podospora didyma</name>
    <dbReference type="NCBI Taxonomy" id="330526"/>
    <lineage>
        <taxon>Eukaryota</taxon>
        <taxon>Fungi</taxon>
        <taxon>Dikarya</taxon>
        <taxon>Ascomycota</taxon>
        <taxon>Pezizomycotina</taxon>
        <taxon>Sordariomycetes</taxon>
        <taxon>Sordariomycetidae</taxon>
        <taxon>Sordariales</taxon>
        <taxon>Podosporaceae</taxon>
        <taxon>Podospora</taxon>
    </lineage>
</organism>
<dbReference type="SUPFAM" id="SSF53474">
    <property type="entry name" value="alpha/beta-Hydrolases"/>
    <property type="match status" value="1"/>
</dbReference>
<feature type="signal peptide" evidence="6">
    <location>
        <begin position="1"/>
        <end position="21"/>
    </location>
</feature>
<evidence type="ECO:0000313" key="8">
    <source>
        <dbReference type="Proteomes" id="UP001285441"/>
    </source>
</evidence>
<dbReference type="GO" id="GO:0006508">
    <property type="term" value="P:proteolysis"/>
    <property type="evidence" value="ECO:0007669"/>
    <property type="project" value="UniProtKB-KW"/>
</dbReference>
<dbReference type="PANTHER" id="PTHR11802:SF404">
    <property type="entry name" value="CARBOXYPEPTIDASE"/>
    <property type="match status" value="1"/>
</dbReference>
<evidence type="ECO:0000256" key="2">
    <source>
        <dbReference type="ARBA" id="ARBA00022645"/>
    </source>
</evidence>
<dbReference type="InterPro" id="IPR033124">
    <property type="entry name" value="Ser_caboxypep_his_AS"/>
</dbReference>
<keyword evidence="2 6" id="KW-0121">Carboxypeptidase</keyword>
<name>A0AAE0NH65_9PEZI</name>
<gene>
    <name evidence="7" type="ORF">B0H63DRAFT_495111</name>
</gene>
<dbReference type="EMBL" id="JAULSW010000005">
    <property type="protein sequence ID" value="KAK3381390.1"/>
    <property type="molecule type" value="Genomic_DNA"/>
</dbReference>
<comment type="caution">
    <text evidence="7">The sequence shown here is derived from an EMBL/GenBank/DDBJ whole genome shotgun (WGS) entry which is preliminary data.</text>
</comment>
<dbReference type="InterPro" id="IPR001563">
    <property type="entry name" value="Peptidase_S10"/>
</dbReference>
<dbReference type="Proteomes" id="UP001285441">
    <property type="component" value="Unassembled WGS sequence"/>
</dbReference>
<reference evidence="7" key="2">
    <citation type="submission" date="2023-06" db="EMBL/GenBank/DDBJ databases">
        <authorList>
            <consortium name="Lawrence Berkeley National Laboratory"/>
            <person name="Haridas S."/>
            <person name="Hensen N."/>
            <person name="Bonometti L."/>
            <person name="Westerberg I."/>
            <person name="Brannstrom I.O."/>
            <person name="Guillou S."/>
            <person name="Cros-Aarteil S."/>
            <person name="Calhoun S."/>
            <person name="Kuo A."/>
            <person name="Mondo S."/>
            <person name="Pangilinan J."/>
            <person name="Riley R."/>
            <person name="LaButti K."/>
            <person name="Andreopoulos B."/>
            <person name="Lipzen A."/>
            <person name="Chen C."/>
            <person name="Yanf M."/>
            <person name="Daum C."/>
            <person name="Ng V."/>
            <person name="Clum A."/>
            <person name="Steindorff A."/>
            <person name="Ohm R."/>
            <person name="Martin F."/>
            <person name="Silar P."/>
            <person name="Natvig D."/>
            <person name="Lalanne C."/>
            <person name="Gautier V."/>
            <person name="Ament-velasquez S.L."/>
            <person name="Kruys A."/>
            <person name="Hutchinson M.I."/>
            <person name="Powell A.J."/>
            <person name="Barry K."/>
            <person name="Miller A.N."/>
            <person name="Grigoriev I.V."/>
            <person name="Debuchy R."/>
            <person name="Gladieux P."/>
            <person name="Thoren M.H."/>
            <person name="Johannesson H."/>
        </authorList>
    </citation>
    <scope>NUCLEOTIDE SEQUENCE</scope>
    <source>
        <strain evidence="7">CBS 232.78</strain>
    </source>
</reference>
<dbReference type="Pfam" id="PF00450">
    <property type="entry name" value="Peptidase_S10"/>
    <property type="match status" value="2"/>
</dbReference>
<dbReference type="GO" id="GO:0004185">
    <property type="term" value="F:serine-type carboxypeptidase activity"/>
    <property type="evidence" value="ECO:0007669"/>
    <property type="project" value="UniProtKB-UniRule"/>
</dbReference>
<evidence type="ECO:0000256" key="1">
    <source>
        <dbReference type="ARBA" id="ARBA00009431"/>
    </source>
</evidence>
<dbReference type="GO" id="GO:0000324">
    <property type="term" value="C:fungal-type vacuole"/>
    <property type="evidence" value="ECO:0007669"/>
    <property type="project" value="TreeGrafter"/>
</dbReference>
<keyword evidence="8" id="KW-1185">Reference proteome</keyword>
<dbReference type="AlphaFoldDB" id="A0AAE0NH65"/>
<dbReference type="EC" id="3.4.16.-" evidence="6"/>
<evidence type="ECO:0000256" key="3">
    <source>
        <dbReference type="ARBA" id="ARBA00022670"/>
    </source>
</evidence>
<dbReference type="InterPro" id="IPR029058">
    <property type="entry name" value="AB_hydrolase_fold"/>
</dbReference>
<comment type="similarity">
    <text evidence="1 6">Belongs to the peptidase S10 family.</text>
</comment>
<protein>
    <recommendedName>
        <fullName evidence="6">Carboxypeptidase</fullName>
        <ecNumber evidence="6">3.4.16.-</ecNumber>
    </recommendedName>
</protein>
<keyword evidence="5" id="KW-0325">Glycoprotein</keyword>
<reference evidence="7" key="1">
    <citation type="journal article" date="2023" name="Mol. Phylogenet. Evol.">
        <title>Genome-scale phylogeny and comparative genomics of the fungal order Sordariales.</title>
        <authorList>
            <person name="Hensen N."/>
            <person name="Bonometti L."/>
            <person name="Westerberg I."/>
            <person name="Brannstrom I.O."/>
            <person name="Guillou S."/>
            <person name="Cros-Aarteil S."/>
            <person name="Calhoun S."/>
            <person name="Haridas S."/>
            <person name="Kuo A."/>
            <person name="Mondo S."/>
            <person name="Pangilinan J."/>
            <person name="Riley R."/>
            <person name="LaButti K."/>
            <person name="Andreopoulos B."/>
            <person name="Lipzen A."/>
            <person name="Chen C."/>
            <person name="Yan M."/>
            <person name="Daum C."/>
            <person name="Ng V."/>
            <person name="Clum A."/>
            <person name="Steindorff A."/>
            <person name="Ohm R.A."/>
            <person name="Martin F."/>
            <person name="Silar P."/>
            <person name="Natvig D.O."/>
            <person name="Lalanne C."/>
            <person name="Gautier V."/>
            <person name="Ament-Velasquez S.L."/>
            <person name="Kruys A."/>
            <person name="Hutchinson M.I."/>
            <person name="Powell A.J."/>
            <person name="Barry K."/>
            <person name="Miller A.N."/>
            <person name="Grigoriev I.V."/>
            <person name="Debuchy R."/>
            <person name="Gladieux P."/>
            <person name="Hiltunen Thoren M."/>
            <person name="Johannesson H."/>
        </authorList>
    </citation>
    <scope>NUCLEOTIDE SEQUENCE</scope>
    <source>
        <strain evidence="7">CBS 232.78</strain>
    </source>
</reference>
<sequence length="586" mass="63362">MTLDLNSLVLWFLFSITAYLAQFASFGADNLTTIISPVDPRVKGSYKVPEGVCQTAFDTQQQYTGWVNVPANGTYETNLFFWFSLVGFFTENGPRQIVQRGADRLGTVPREWKWDRASNMLFIDQPNQVGFSYDTPTNSSLDLVSGAYMAPQPLPLNRLPPLFLNGTFPSLNTKNTANTTHIAAFVVWHMLQGFVSVFPQYNPPGNSSLGVNLFAESYGGHYGPVFADVWKAENDKRHLDSSLVNSTLDIHLTALGINTYGLNLLTPVVASLLNASFYESGGCPDLALQCQNGIAAMDSWYDIAQYLNTRAVQDAIGSVVNFTNVNYEVYIAFASTADSLLAIYIPKLASLLVRGVRIGLMYGDRDYVCNWFGGEAVSLSIASSASSHYATGFASAGYAPIFVNDTYVGGAVRQFGNLSFSRICQAGHSVPFYQPETVFQVFARIMLGTSVSTGGQFDLATYNTSGPANALSSLSLPFSPAPTCYIRDIGNSCPEEAVSSLLNGKGVIINGVWYAKSANWPGATLTGSATASLSTSIPWTGVYAASNPPSSRRNPASGAIHIARTTAVLIGAQCRFIREAWPKMAE</sequence>
<evidence type="ECO:0000256" key="4">
    <source>
        <dbReference type="ARBA" id="ARBA00022801"/>
    </source>
</evidence>
<evidence type="ECO:0000256" key="6">
    <source>
        <dbReference type="RuleBase" id="RU361156"/>
    </source>
</evidence>
<dbReference type="PRINTS" id="PR00724">
    <property type="entry name" value="CRBOXYPTASEC"/>
</dbReference>